<dbReference type="EMBL" id="BCWF01000009">
    <property type="protein sequence ID" value="GAT21081.1"/>
    <property type="molecule type" value="Genomic_DNA"/>
</dbReference>
<comment type="caution">
    <text evidence="1">The sequence shown here is derived from an EMBL/GenBank/DDBJ whole genome shotgun (WGS) entry which is preliminary data.</text>
</comment>
<sequence length="68" mass="7723">MSDVYFVIPGGQCYPLSAIIELKPDPRHMSGSRGIMFLRATMNKFLVQLLKLQDRTVGLRGREKLELS</sequence>
<accession>A0A146F5Y3</accession>
<protein>
    <submittedName>
        <fullName evidence="1">Chromosome segregation protein</fullName>
    </submittedName>
</protein>
<organism evidence="1 2">
    <name type="scientific">Aspergillus kawachii</name>
    <name type="common">White koji mold</name>
    <name type="synonym">Aspergillus awamori var. kawachi</name>
    <dbReference type="NCBI Taxonomy" id="1069201"/>
    <lineage>
        <taxon>Eukaryota</taxon>
        <taxon>Fungi</taxon>
        <taxon>Dikarya</taxon>
        <taxon>Ascomycota</taxon>
        <taxon>Pezizomycotina</taxon>
        <taxon>Eurotiomycetes</taxon>
        <taxon>Eurotiomycetidae</taxon>
        <taxon>Eurotiales</taxon>
        <taxon>Aspergillaceae</taxon>
        <taxon>Aspergillus</taxon>
        <taxon>Aspergillus subgen. Circumdati</taxon>
    </lineage>
</organism>
<evidence type="ECO:0000313" key="1">
    <source>
        <dbReference type="EMBL" id="GAT21081.1"/>
    </source>
</evidence>
<proteinExistence type="predicted"/>
<reference evidence="1 2" key="1">
    <citation type="journal article" date="2016" name="DNA Res.">
        <title>Genome sequence of Aspergillus luchuensis NBRC 4314.</title>
        <authorList>
            <person name="Yamada O."/>
            <person name="Machida M."/>
            <person name="Hosoyama A."/>
            <person name="Goto M."/>
            <person name="Takahashi T."/>
            <person name="Futagami T."/>
            <person name="Yamagata Y."/>
            <person name="Takeuchi M."/>
            <person name="Kobayashi T."/>
            <person name="Koike H."/>
            <person name="Abe K."/>
            <person name="Asai K."/>
            <person name="Arita M."/>
            <person name="Fujita N."/>
            <person name="Fukuda K."/>
            <person name="Higa K."/>
            <person name="Horikawa H."/>
            <person name="Ishikawa T."/>
            <person name="Jinno K."/>
            <person name="Kato Y."/>
            <person name="Kirimura K."/>
            <person name="Mizutani O."/>
            <person name="Nakasone K."/>
            <person name="Sano M."/>
            <person name="Shiraishi Y."/>
            <person name="Tsukahara M."/>
            <person name="Gomi K."/>
        </authorList>
    </citation>
    <scope>NUCLEOTIDE SEQUENCE [LARGE SCALE GENOMIC DNA]</scope>
    <source>
        <strain evidence="1 2">RIB 2604</strain>
    </source>
</reference>
<dbReference type="AlphaFoldDB" id="A0A146F5Y3"/>
<dbReference type="Proteomes" id="UP000075230">
    <property type="component" value="Unassembled WGS sequence"/>
</dbReference>
<gene>
    <name evidence="1" type="ORF">RIB2604_00901020</name>
</gene>
<evidence type="ECO:0000313" key="2">
    <source>
        <dbReference type="Proteomes" id="UP000075230"/>
    </source>
</evidence>
<reference evidence="2" key="2">
    <citation type="submission" date="2016-02" db="EMBL/GenBank/DDBJ databases">
        <title>Genome sequencing of Aspergillus luchuensis NBRC 4314.</title>
        <authorList>
            <person name="Yamada O."/>
        </authorList>
    </citation>
    <scope>NUCLEOTIDE SEQUENCE [LARGE SCALE GENOMIC DNA]</scope>
    <source>
        <strain evidence="2">RIB 2604</strain>
    </source>
</reference>
<name>A0A146F5Y3_ASPKA</name>